<keyword evidence="3 5" id="KW-0067">ATP-binding</keyword>
<dbReference type="InterPro" id="IPR027417">
    <property type="entry name" value="P-loop_NTPase"/>
</dbReference>
<dbReference type="InterPro" id="IPR003439">
    <property type="entry name" value="ABC_transporter-like_ATP-bd"/>
</dbReference>
<dbReference type="Pfam" id="PF00005">
    <property type="entry name" value="ABC_tran"/>
    <property type="match status" value="1"/>
</dbReference>
<reference evidence="5" key="1">
    <citation type="submission" date="2018-06" db="EMBL/GenBank/DDBJ databases">
        <authorList>
            <person name="Zhirakovskaya E."/>
        </authorList>
    </citation>
    <scope>NUCLEOTIDE SEQUENCE</scope>
</reference>
<keyword evidence="2" id="KW-0547">Nucleotide-binding</keyword>
<dbReference type="PANTHER" id="PTHR42711">
    <property type="entry name" value="ABC TRANSPORTER ATP-BINDING PROTEIN"/>
    <property type="match status" value="1"/>
</dbReference>
<dbReference type="InterPro" id="IPR050763">
    <property type="entry name" value="ABC_transporter_ATP-binding"/>
</dbReference>
<dbReference type="PROSITE" id="PS00211">
    <property type="entry name" value="ABC_TRANSPORTER_1"/>
    <property type="match status" value="1"/>
</dbReference>
<dbReference type="SUPFAM" id="SSF52540">
    <property type="entry name" value="P-loop containing nucleoside triphosphate hydrolases"/>
    <property type="match status" value="1"/>
</dbReference>
<dbReference type="AlphaFoldDB" id="A0A3B0UZT5"/>
<organism evidence="5">
    <name type="scientific">hydrothermal vent metagenome</name>
    <dbReference type="NCBI Taxonomy" id="652676"/>
    <lineage>
        <taxon>unclassified sequences</taxon>
        <taxon>metagenomes</taxon>
        <taxon>ecological metagenomes</taxon>
    </lineage>
</organism>
<dbReference type="GO" id="GO:0016887">
    <property type="term" value="F:ATP hydrolysis activity"/>
    <property type="evidence" value="ECO:0007669"/>
    <property type="project" value="InterPro"/>
</dbReference>
<evidence type="ECO:0000256" key="2">
    <source>
        <dbReference type="ARBA" id="ARBA00022741"/>
    </source>
</evidence>
<accession>A0A3B0UZT5</accession>
<evidence type="ECO:0000256" key="3">
    <source>
        <dbReference type="ARBA" id="ARBA00022840"/>
    </source>
</evidence>
<evidence type="ECO:0000313" key="5">
    <source>
        <dbReference type="EMBL" id="VAW30129.1"/>
    </source>
</evidence>
<dbReference type="InterPro" id="IPR017871">
    <property type="entry name" value="ABC_transporter-like_CS"/>
</dbReference>
<name>A0A3B0UZT5_9ZZZZ</name>
<gene>
    <name evidence="5" type="ORF">MNBD_CHLOROFLEXI01-3544</name>
</gene>
<proteinExistence type="predicted"/>
<sequence length="254" mass="28489">MSLRQPDKGSVRVLGLDPQKQRQEVSQRIGIQLQQASLPERLKVWEALDLYSTFYSQTVPWEPLLEQWGLTEKRNAKFDALSGGQKQRLFIALALLNDPEVVFLDELTTGLDPQARCNTWEMVRTVRDQGKPVVLVTHFMDEAEELCDRLAIIDRGNVIALDTPQNLIQDLGAGNRVVFEDNGAFNADMVSSSSPMTRVERNGNRVVVHGQGDGLITAVVAALEKHKISFKNLRTEQPDLEDVFIALTGRQIRA</sequence>
<evidence type="ECO:0000259" key="4">
    <source>
        <dbReference type="Pfam" id="PF00005"/>
    </source>
</evidence>
<dbReference type="Gene3D" id="3.40.50.300">
    <property type="entry name" value="P-loop containing nucleotide triphosphate hydrolases"/>
    <property type="match status" value="1"/>
</dbReference>
<dbReference type="PANTHER" id="PTHR42711:SF16">
    <property type="entry name" value="ABC TRANSPORTER ATP-BINDING PROTEIN"/>
    <property type="match status" value="1"/>
</dbReference>
<dbReference type="GO" id="GO:0005524">
    <property type="term" value="F:ATP binding"/>
    <property type="evidence" value="ECO:0007669"/>
    <property type="project" value="UniProtKB-KW"/>
</dbReference>
<feature type="domain" description="ABC transporter" evidence="4">
    <location>
        <begin position="3"/>
        <end position="108"/>
    </location>
</feature>
<protein>
    <submittedName>
        <fullName evidence="5">Efflux ABC transporter, ATP-binding protein</fullName>
    </submittedName>
</protein>
<dbReference type="EMBL" id="UOEU01000028">
    <property type="protein sequence ID" value="VAW30129.1"/>
    <property type="molecule type" value="Genomic_DNA"/>
</dbReference>
<keyword evidence="1" id="KW-0813">Transport</keyword>
<evidence type="ECO:0000256" key="1">
    <source>
        <dbReference type="ARBA" id="ARBA00022448"/>
    </source>
</evidence>